<dbReference type="EMBL" id="QRNS01000038">
    <property type="protein sequence ID" value="RHK60107.1"/>
    <property type="molecule type" value="Genomic_DNA"/>
</dbReference>
<organism evidence="2 3">
    <name type="scientific">Dorea formicigenerans</name>
    <dbReference type="NCBI Taxonomy" id="39486"/>
    <lineage>
        <taxon>Bacteria</taxon>
        <taxon>Bacillati</taxon>
        <taxon>Bacillota</taxon>
        <taxon>Clostridia</taxon>
        <taxon>Lachnospirales</taxon>
        <taxon>Lachnospiraceae</taxon>
        <taxon>Dorea</taxon>
    </lineage>
</organism>
<comment type="caution">
    <text evidence="2">The sequence shown here is derived from an EMBL/GenBank/DDBJ whole genome shotgun (WGS) entry which is preliminary data.</text>
</comment>
<name>A0A415H1T5_9FIRM</name>
<evidence type="ECO:0000313" key="3">
    <source>
        <dbReference type="Proteomes" id="UP000284152"/>
    </source>
</evidence>
<keyword evidence="1" id="KW-0175">Coiled coil</keyword>
<feature type="coiled-coil region" evidence="1">
    <location>
        <begin position="161"/>
        <end position="188"/>
    </location>
</feature>
<protein>
    <submittedName>
        <fullName evidence="2">Uncharacterized protein</fullName>
    </submittedName>
</protein>
<proteinExistence type="predicted"/>
<accession>A0A415H1T5</accession>
<evidence type="ECO:0000256" key="1">
    <source>
        <dbReference type="SAM" id="Coils"/>
    </source>
</evidence>
<reference evidence="2 3" key="1">
    <citation type="submission" date="2018-08" db="EMBL/GenBank/DDBJ databases">
        <title>A genome reference for cultivated species of the human gut microbiota.</title>
        <authorList>
            <person name="Zou Y."/>
            <person name="Xue W."/>
            <person name="Luo G."/>
        </authorList>
    </citation>
    <scope>NUCLEOTIDE SEQUENCE [LARGE SCALE GENOMIC DNA]</scope>
    <source>
        <strain evidence="2 3">AF42-21</strain>
    </source>
</reference>
<dbReference type="AlphaFoldDB" id="A0A415H1T5"/>
<sequence>MQAVFLNNKTCERVHPVRIRKDNPDAEPFYEGMDEPLREIHDIWIMQYLRVDGAYFPRIAFEANEDENIEFDSNQEYEILSRKTDGYIYFIPENFNIYTVGDAQFFYRKNGKKQKIRIHVASMLDGETYEKILKELTAISIRFLYMTMNDGKNRRIKREYLTEYELEIHQLEHTIKEMSETLKALDREPVTDMISGRRDRISDR</sequence>
<dbReference type="Proteomes" id="UP000284152">
    <property type="component" value="Unassembled WGS sequence"/>
</dbReference>
<gene>
    <name evidence="2" type="ORF">DW054_15045</name>
</gene>
<evidence type="ECO:0000313" key="2">
    <source>
        <dbReference type="EMBL" id="RHK60107.1"/>
    </source>
</evidence>